<sequence length="235" mass="24625">MAVVLAVIVASVLVLLFMGLMIALLVWVLMAFAVVGAVVLAAIAGGMLAGALGAEGPAVALGAMAGAGAAMLGLRTAWRRREARKLATGGIIEGRARMLEPEPEVEEPAGFPQVGAAWEQALRLAPGRRAELRRARTACARLLVLAQTTHHDDLPLVTVQVPALVAQYDALIADAGSRAEARDLAARMVDLLAGIGDRAAGIVEQERAGRMEALMVRELHVARRLGRNDRGRAGL</sequence>
<evidence type="ECO:0000313" key="3">
    <source>
        <dbReference type="Proteomes" id="UP000030988"/>
    </source>
</evidence>
<dbReference type="RefSeq" id="WP_039097941.1">
    <property type="nucleotide sequence ID" value="NZ_JTDN01000004.1"/>
</dbReference>
<keyword evidence="1" id="KW-0472">Membrane</keyword>
<keyword evidence="1" id="KW-1133">Transmembrane helix</keyword>
<feature type="transmembrane region" description="Helical" evidence="1">
    <location>
        <begin position="32"/>
        <end position="52"/>
    </location>
</feature>
<name>A0A0B2BWX3_9SPHN</name>
<feature type="transmembrane region" description="Helical" evidence="1">
    <location>
        <begin position="6"/>
        <end position="27"/>
    </location>
</feature>
<evidence type="ECO:0000313" key="2">
    <source>
        <dbReference type="EMBL" id="KHL24143.1"/>
    </source>
</evidence>
<gene>
    <name evidence="2" type="ORF">PK98_15320</name>
</gene>
<protein>
    <submittedName>
        <fullName evidence="2">Uncharacterized protein</fullName>
    </submittedName>
</protein>
<dbReference type="EMBL" id="JTDN01000004">
    <property type="protein sequence ID" value="KHL24143.1"/>
    <property type="molecule type" value="Genomic_DNA"/>
</dbReference>
<keyword evidence="3" id="KW-1185">Reference proteome</keyword>
<evidence type="ECO:0000256" key="1">
    <source>
        <dbReference type="SAM" id="Phobius"/>
    </source>
</evidence>
<feature type="transmembrane region" description="Helical" evidence="1">
    <location>
        <begin position="58"/>
        <end position="78"/>
    </location>
</feature>
<organism evidence="2 3">
    <name type="scientific">Croceibacterium mercuriale</name>
    <dbReference type="NCBI Taxonomy" id="1572751"/>
    <lineage>
        <taxon>Bacteria</taxon>
        <taxon>Pseudomonadati</taxon>
        <taxon>Pseudomonadota</taxon>
        <taxon>Alphaproteobacteria</taxon>
        <taxon>Sphingomonadales</taxon>
        <taxon>Erythrobacteraceae</taxon>
        <taxon>Croceibacterium</taxon>
    </lineage>
</organism>
<dbReference type="Proteomes" id="UP000030988">
    <property type="component" value="Unassembled WGS sequence"/>
</dbReference>
<keyword evidence="1" id="KW-0812">Transmembrane</keyword>
<dbReference type="STRING" id="1572751.PK98_15320"/>
<dbReference type="AlphaFoldDB" id="A0A0B2BWX3"/>
<proteinExistence type="predicted"/>
<dbReference type="OrthoDB" id="9989633at2"/>
<comment type="caution">
    <text evidence="2">The sequence shown here is derived from an EMBL/GenBank/DDBJ whole genome shotgun (WGS) entry which is preliminary data.</text>
</comment>
<reference evidence="2 3" key="1">
    <citation type="submission" date="2014-11" db="EMBL/GenBank/DDBJ databases">
        <title>Draft genome sequence of Kirrobacter mercurialis.</title>
        <authorList>
            <person name="Coil D.A."/>
            <person name="Eisen J.A."/>
        </authorList>
    </citation>
    <scope>NUCLEOTIDE SEQUENCE [LARGE SCALE GENOMIC DNA]</scope>
    <source>
        <strain evidence="2 3">Coronado</strain>
    </source>
</reference>
<accession>A0A0B2BWX3</accession>